<dbReference type="Proteomes" id="UP000249402">
    <property type="component" value="Unassembled WGS sequence"/>
</dbReference>
<evidence type="ECO:0000313" key="3">
    <source>
        <dbReference type="Proteomes" id="UP000249402"/>
    </source>
</evidence>
<evidence type="ECO:0000313" key="2">
    <source>
        <dbReference type="EMBL" id="RAK94897.1"/>
    </source>
</evidence>
<gene>
    <name evidence="2" type="ORF">BO80DRAFT_292247</name>
</gene>
<dbReference type="GeneID" id="37219875"/>
<proteinExistence type="predicted"/>
<protein>
    <submittedName>
        <fullName evidence="2">Uncharacterized protein</fullName>
    </submittedName>
</protein>
<evidence type="ECO:0000256" key="1">
    <source>
        <dbReference type="SAM" id="MobiDB-lite"/>
    </source>
</evidence>
<reference evidence="2 3" key="1">
    <citation type="submission" date="2018-02" db="EMBL/GenBank/DDBJ databases">
        <title>The genomes of Aspergillus section Nigri reveals drivers in fungal speciation.</title>
        <authorList>
            <consortium name="DOE Joint Genome Institute"/>
            <person name="Vesth T.C."/>
            <person name="Nybo J."/>
            <person name="Theobald S."/>
            <person name="Brandl J."/>
            <person name="Frisvad J.C."/>
            <person name="Nielsen K.F."/>
            <person name="Lyhne E.K."/>
            <person name="Kogle M.E."/>
            <person name="Kuo A."/>
            <person name="Riley R."/>
            <person name="Clum A."/>
            <person name="Nolan M."/>
            <person name="Lipzen A."/>
            <person name="Salamov A."/>
            <person name="Henrissat B."/>
            <person name="Wiebenga A."/>
            <person name="De vries R.P."/>
            <person name="Grigoriev I.V."/>
            <person name="Mortensen U.H."/>
            <person name="Andersen M.R."/>
            <person name="Baker S.E."/>
        </authorList>
    </citation>
    <scope>NUCLEOTIDE SEQUENCE [LARGE SCALE GENOMIC DNA]</scope>
    <source>
        <strain evidence="2 3">CBS 121593</strain>
    </source>
</reference>
<accession>A0A395GJG1</accession>
<dbReference type="VEuPathDB" id="FungiDB:BO80DRAFT_292247"/>
<name>A0A395GJG1_9EURO</name>
<dbReference type="RefSeq" id="XP_025569225.1">
    <property type="nucleotide sequence ID" value="XM_025715010.1"/>
</dbReference>
<feature type="compositionally biased region" description="Basic and acidic residues" evidence="1">
    <location>
        <begin position="144"/>
        <end position="154"/>
    </location>
</feature>
<dbReference type="AlphaFoldDB" id="A0A395GJG1"/>
<dbReference type="EMBL" id="KZ824513">
    <property type="protein sequence ID" value="RAK94897.1"/>
    <property type="molecule type" value="Genomic_DNA"/>
</dbReference>
<organism evidence="2 3">
    <name type="scientific">Aspergillus ibericus CBS 121593</name>
    <dbReference type="NCBI Taxonomy" id="1448316"/>
    <lineage>
        <taxon>Eukaryota</taxon>
        <taxon>Fungi</taxon>
        <taxon>Dikarya</taxon>
        <taxon>Ascomycota</taxon>
        <taxon>Pezizomycotina</taxon>
        <taxon>Eurotiomycetes</taxon>
        <taxon>Eurotiomycetidae</taxon>
        <taxon>Eurotiales</taxon>
        <taxon>Aspergillaceae</taxon>
        <taxon>Aspergillus</taxon>
        <taxon>Aspergillus subgen. Circumdati</taxon>
    </lineage>
</organism>
<keyword evidence="3" id="KW-1185">Reference proteome</keyword>
<sequence length="167" mass="19357">MLRSWCIIPMAYRLQTQATWMSLSAAEFAWEIIQIHLARWDHAVSQLYLAGRTEYMDDNITYVRGCKLRCLLGCLIAHEKRRMGHLQGARLIILLCGCRVCRTDKRTDRSKSFSGLRWRCIGIHWISRGMPAIGGFRWQSELEGGKRDHADKTGKIKRQTQEKGNSF</sequence>
<feature type="region of interest" description="Disordered" evidence="1">
    <location>
        <begin position="144"/>
        <end position="167"/>
    </location>
</feature>